<evidence type="ECO:0000256" key="3">
    <source>
        <dbReference type="ARBA" id="ARBA00022679"/>
    </source>
</evidence>
<dbReference type="Gene3D" id="3.40.630.30">
    <property type="match status" value="1"/>
</dbReference>
<dbReference type="Proteomes" id="UP001238334">
    <property type="component" value="Chromosome"/>
</dbReference>
<evidence type="ECO:0000313" key="11">
    <source>
        <dbReference type="EMBL" id="WIY25226.1"/>
    </source>
</evidence>
<dbReference type="GO" id="GO:0006629">
    <property type="term" value="P:lipid metabolic process"/>
    <property type="evidence" value="ECO:0007669"/>
    <property type="project" value="UniProtKB-KW"/>
</dbReference>
<dbReference type="EC" id="2.3.2.30" evidence="7"/>
<keyword evidence="5 11" id="KW-0012">Acyltransferase</keyword>
<dbReference type="Pfam" id="PF13444">
    <property type="entry name" value="Acetyltransf_5"/>
    <property type="match status" value="1"/>
</dbReference>
<dbReference type="SUPFAM" id="SSF55729">
    <property type="entry name" value="Acyl-CoA N-acyltransferases (Nat)"/>
    <property type="match status" value="1"/>
</dbReference>
<evidence type="ECO:0000256" key="9">
    <source>
        <dbReference type="ARBA" id="ARBA00045724"/>
    </source>
</evidence>
<evidence type="ECO:0000256" key="5">
    <source>
        <dbReference type="ARBA" id="ARBA00023315"/>
    </source>
</evidence>
<accession>A0A9Y2KY11</accession>
<dbReference type="InterPro" id="IPR052351">
    <property type="entry name" value="Ornithine_N-alpha-AT"/>
</dbReference>
<dbReference type="PANTHER" id="PTHR37323">
    <property type="entry name" value="GCN5-RELATED N-ACETYLTRANSFERASE"/>
    <property type="match status" value="1"/>
</dbReference>
<organism evidence="11 12">
    <name type="scientific">Parasedimentitalea psychrophila</name>
    <dbReference type="NCBI Taxonomy" id="2997337"/>
    <lineage>
        <taxon>Bacteria</taxon>
        <taxon>Pseudomonadati</taxon>
        <taxon>Pseudomonadota</taxon>
        <taxon>Alphaproteobacteria</taxon>
        <taxon>Rhodobacterales</taxon>
        <taxon>Paracoccaceae</taxon>
        <taxon>Parasedimentitalea</taxon>
    </lineage>
</organism>
<evidence type="ECO:0000256" key="1">
    <source>
        <dbReference type="ARBA" id="ARBA00005189"/>
    </source>
</evidence>
<evidence type="ECO:0000256" key="10">
    <source>
        <dbReference type="ARBA" id="ARBA00047785"/>
    </source>
</evidence>
<keyword evidence="3 11" id="KW-0808">Transferase</keyword>
<keyword evidence="2" id="KW-0444">Lipid biosynthesis</keyword>
<dbReference type="GO" id="GO:0043810">
    <property type="term" value="F:ornithine-acyl [acyl carrier protein] N-acyltransferase activity"/>
    <property type="evidence" value="ECO:0007669"/>
    <property type="project" value="UniProtKB-EC"/>
</dbReference>
<proteinExistence type="inferred from homology"/>
<comment type="similarity">
    <text evidence="6">Belongs to the acetyltransferase family. OlsB subfamily.</text>
</comment>
<evidence type="ECO:0000256" key="2">
    <source>
        <dbReference type="ARBA" id="ARBA00022516"/>
    </source>
</evidence>
<reference evidence="11 12" key="1">
    <citation type="submission" date="2023-06" db="EMBL/GenBank/DDBJ databases">
        <title>Parasedimentitalea psychrophila sp. nov., a psychrophilic bacterium isolated from deep-sea sediment.</title>
        <authorList>
            <person name="Li A."/>
        </authorList>
    </citation>
    <scope>NUCLEOTIDE SEQUENCE [LARGE SCALE GENOMIC DNA]</scope>
    <source>
        <strain evidence="11 12">QS115</strain>
    </source>
</reference>
<dbReference type="InterPro" id="IPR016181">
    <property type="entry name" value="Acyl_CoA_acyltransferase"/>
</dbReference>
<dbReference type="PANTHER" id="PTHR37323:SF1">
    <property type="entry name" value="L-ORNITHINE N(ALPHA)-ACYLTRANSFERASE"/>
    <property type="match status" value="1"/>
</dbReference>
<dbReference type="EMBL" id="CP127247">
    <property type="protein sequence ID" value="WIY25226.1"/>
    <property type="molecule type" value="Genomic_DNA"/>
</dbReference>
<sequence length="248" mass="27544">MSKRPEILSRGRYRARFSAGQKDLAAAQALRSLCFGSGHSDLDRFDALCCHILIEEISSADLVCCFRVLQLADGREIPHSYSAQFYGLSRLADYPHPMIEVGRFCSDPSRSDPDVLRLAWAALTRIVDGHGAQMLFGCSSFEGTEVGRHLNAFAVLQQRHLAPERWRPQAKAANLVRFGQLQQPVLKAPQVFLEVPPLLRSYLMMGGWVSDHAVVDTDLNTLHVFTGLEIGAIPASRQRLLRGLAGEF</sequence>
<comment type="catalytic activity">
    <reaction evidence="10">
        <text>a (3R)-hydroxyacyl-[ACP] + L-ornithine = a lyso-ornithine lipid + holo-[ACP] + H(+)</text>
        <dbReference type="Rhea" id="RHEA:20633"/>
        <dbReference type="Rhea" id="RHEA-COMP:9685"/>
        <dbReference type="Rhea" id="RHEA-COMP:9945"/>
        <dbReference type="ChEBI" id="CHEBI:15378"/>
        <dbReference type="ChEBI" id="CHEBI:46911"/>
        <dbReference type="ChEBI" id="CHEBI:64479"/>
        <dbReference type="ChEBI" id="CHEBI:78827"/>
        <dbReference type="ChEBI" id="CHEBI:138482"/>
        <dbReference type="EC" id="2.3.2.30"/>
    </reaction>
    <physiologicalReaction direction="left-to-right" evidence="10">
        <dbReference type="Rhea" id="RHEA:20634"/>
    </physiologicalReaction>
</comment>
<dbReference type="RefSeq" id="WP_270920276.1">
    <property type="nucleotide sequence ID" value="NZ_CP127247.1"/>
</dbReference>
<protein>
    <recommendedName>
        <fullName evidence="8">L-ornithine N(alpha)-acyltransferase</fullName>
        <ecNumber evidence="7">2.3.2.30</ecNumber>
    </recommendedName>
</protein>
<evidence type="ECO:0000313" key="12">
    <source>
        <dbReference type="Proteomes" id="UP001238334"/>
    </source>
</evidence>
<dbReference type="AlphaFoldDB" id="A0A9Y2KY11"/>
<keyword evidence="12" id="KW-1185">Reference proteome</keyword>
<evidence type="ECO:0000256" key="8">
    <source>
        <dbReference type="ARBA" id="ARBA00039866"/>
    </source>
</evidence>
<name>A0A9Y2KY11_9RHOB</name>
<dbReference type="KEGG" id="ppso:QPJ95_22545"/>
<gene>
    <name evidence="11" type="ORF">QPJ95_22545</name>
</gene>
<comment type="pathway">
    <text evidence="1">Lipid metabolism.</text>
</comment>
<evidence type="ECO:0000256" key="6">
    <source>
        <dbReference type="ARBA" id="ARBA00038095"/>
    </source>
</evidence>
<evidence type="ECO:0000256" key="7">
    <source>
        <dbReference type="ARBA" id="ARBA00039058"/>
    </source>
</evidence>
<keyword evidence="4" id="KW-0443">Lipid metabolism</keyword>
<evidence type="ECO:0000256" key="4">
    <source>
        <dbReference type="ARBA" id="ARBA00023098"/>
    </source>
</evidence>
<comment type="function">
    <text evidence="9">Catalyzes the first step in the biosynthesis of ornithine lipids, which are phosphorus-free membrane lipids. Catalyzes the 3-hydroxyacyl-acyl carrier protein-dependent acylation of ornithine to form lyso-ornithine lipid (LOL).</text>
</comment>